<protein>
    <submittedName>
        <fullName evidence="2">Immunity repressor</fullName>
    </submittedName>
</protein>
<accession>A0A386KEC6</accession>
<sequence>MSATRLAELLQGVIDDRKAQSLPAAYRDIEELVKAEEASNPRGLALNRQTVSEIVSGKYKKTPQDGTLRAIAWLADVSDEVAFAAAGKRVPGPPFAAELPPGVDELEDDERKTAIAVLRTLVAQRREINRYVATSSNSTEQGTPRKAGKGEKTALDDVEAASLESADRADSGAAALEKDRQRK</sequence>
<dbReference type="RefSeq" id="YP_009814168.1">
    <property type="nucleotide sequence ID" value="NC_048083.1"/>
</dbReference>
<organism evidence="2 3">
    <name type="scientific">Gordonia phage Getalong</name>
    <dbReference type="NCBI Taxonomy" id="2315531"/>
    <lineage>
        <taxon>Viruses</taxon>
        <taxon>Duplodnaviria</taxon>
        <taxon>Heunggongvirae</taxon>
        <taxon>Uroviricota</taxon>
        <taxon>Caudoviricetes</taxon>
        <taxon>Langleyhallvirinae</taxon>
        <taxon>Getalongvirus</taxon>
        <taxon>Getalongvirus getalong</taxon>
    </lineage>
</organism>
<proteinExistence type="predicted"/>
<evidence type="ECO:0000256" key="1">
    <source>
        <dbReference type="SAM" id="MobiDB-lite"/>
    </source>
</evidence>
<evidence type="ECO:0000313" key="2">
    <source>
        <dbReference type="EMBL" id="AYD83915.1"/>
    </source>
</evidence>
<evidence type="ECO:0000313" key="3">
    <source>
        <dbReference type="Proteomes" id="UP000278586"/>
    </source>
</evidence>
<dbReference type="EMBL" id="MH779504">
    <property type="protein sequence ID" value="AYD83915.1"/>
    <property type="molecule type" value="Genomic_DNA"/>
</dbReference>
<reference evidence="2 3" key="1">
    <citation type="submission" date="2018-08" db="EMBL/GenBank/DDBJ databases">
        <authorList>
            <person name="King R.A."/>
            <person name="Ngong N.B."/>
            <person name="Xu E.M."/>
            <person name="Austin H.D."/>
            <person name="Shervin T.J."/>
            <person name="Anderson J.K."/>
            <person name="Watkins T.N."/>
            <person name="Gaffney B.L."/>
            <person name="Staples A.K."/>
            <person name="Rinehart C.A."/>
            <person name="Rowland N.S."/>
            <person name="Garlena R.A."/>
            <person name="Russell D.A."/>
            <person name="Pope W.H."/>
            <person name="Jacobs-Sera D."/>
            <person name="Hendrix R.W."/>
            <person name="Hatfull G.F."/>
        </authorList>
    </citation>
    <scope>NUCLEOTIDE SEQUENCE [LARGE SCALE GENOMIC DNA]</scope>
</reference>
<keyword evidence="3" id="KW-1185">Reference proteome</keyword>
<feature type="compositionally biased region" description="Polar residues" evidence="1">
    <location>
        <begin position="132"/>
        <end position="142"/>
    </location>
</feature>
<feature type="compositionally biased region" description="Basic and acidic residues" evidence="1">
    <location>
        <begin position="165"/>
        <end position="183"/>
    </location>
</feature>
<gene>
    <name evidence="2" type="primary">55</name>
    <name evidence="2" type="ORF">SEA_GETALONG_55</name>
</gene>
<dbReference type="Proteomes" id="UP000278586">
    <property type="component" value="Segment"/>
</dbReference>
<name>A0A386KEC6_9CAUD</name>
<dbReference type="GeneID" id="55005289"/>
<dbReference type="KEGG" id="vg:55005289"/>
<feature type="region of interest" description="Disordered" evidence="1">
    <location>
        <begin position="132"/>
        <end position="183"/>
    </location>
</feature>